<keyword evidence="11" id="KW-1185">Reference proteome</keyword>
<proteinExistence type="predicted"/>
<dbReference type="Gene3D" id="1.10.10.10">
    <property type="entry name" value="Winged helix-like DNA-binding domain superfamily/Winged helix DNA-binding domain"/>
    <property type="match status" value="1"/>
</dbReference>
<dbReference type="Pfam" id="PF00486">
    <property type="entry name" value="Trans_reg_C"/>
    <property type="match status" value="1"/>
</dbReference>
<dbReference type="SUPFAM" id="SSF52172">
    <property type="entry name" value="CheY-like"/>
    <property type="match status" value="1"/>
</dbReference>
<dbReference type="PROSITE" id="PS50110">
    <property type="entry name" value="RESPONSE_REGULATORY"/>
    <property type="match status" value="1"/>
</dbReference>
<dbReference type="PANTHER" id="PTHR48111">
    <property type="entry name" value="REGULATOR OF RPOS"/>
    <property type="match status" value="1"/>
</dbReference>
<dbReference type="STRING" id="1423734.FC83_GL000743"/>
<evidence type="ECO:0000256" key="4">
    <source>
        <dbReference type="ARBA" id="ARBA00023125"/>
    </source>
</evidence>
<feature type="domain" description="OmpR/PhoB-type" evidence="9">
    <location>
        <begin position="126"/>
        <end position="224"/>
    </location>
</feature>
<comment type="caution">
    <text evidence="10">The sequence shown here is derived from an EMBL/GenBank/DDBJ whole genome shotgun (WGS) entry which is preliminary data.</text>
</comment>
<name>X0PT10_9LACO</name>
<dbReference type="GO" id="GO:0006355">
    <property type="term" value="P:regulation of DNA-templated transcription"/>
    <property type="evidence" value="ECO:0007669"/>
    <property type="project" value="InterPro"/>
</dbReference>
<dbReference type="GO" id="GO:0000976">
    <property type="term" value="F:transcription cis-regulatory region binding"/>
    <property type="evidence" value="ECO:0007669"/>
    <property type="project" value="TreeGrafter"/>
</dbReference>
<dbReference type="SUPFAM" id="SSF46894">
    <property type="entry name" value="C-terminal effector domain of the bipartite response regulators"/>
    <property type="match status" value="1"/>
</dbReference>
<dbReference type="PATRIC" id="fig|1423734.3.peg.750"/>
<dbReference type="SMART" id="SM00448">
    <property type="entry name" value="REC"/>
    <property type="match status" value="1"/>
</dbReference>
<gene>
    <name evidence="10" type="ORF">FC83_GL000743</name>
</gene>
<dbReference type="GO" id="GO:0032993">
    <property type="term" value="C:protein-DNA complex"/>
    <property type="evidence" value="ECO:0007669"/>
    <property type="project" value="TreeGrafter"/>
</dbReference>
<evidence type="ECO:0000256" key="3">
    <source>
        <dbReference type="ARBA" id="ARBA00023015"/>
    </source>
</evidence>
<dbReference type="PROSITE" id="PS51755">
    <property type="entry name" value="OMPR_PHOB"/>
    <property type="match status" value="1"/>
</dbReference>
<keyword evidence="1 6" id="KW-0597">Phosphoprotein</keyword>
<protein>
    <submittedName>
        <fullName evidence="10">Response regulator protein GraR</fullName>
    </submittedName>
</protein>
<keyword evidence="5" id="KW-0804">Transcription</keyword>
<sequence>MQRVFIVEDDQTIVQAMQTALAKWQFQTQTVQDWQQVATEISAYDPDLVVMDITLPTFDGFYWTGKIRETSQVPIMFVSAGEMDPNAVRAIATGADDYIVKPFALSVFVSKIQAILRRSQRSAATLETLNFEDYSLNILNNELTHGIASVKLSPTEGTILKLFFLNPDQTLSKKQLVQKIWQGGLFIDEGVLSVNISRLREKLAKVDLRARLVTERGRGYRLVRAHG</sequence>
<organism evidence="10 11">
    <name type="scientific">Agrilactobacillus composti DSM 18527 = JCM 14202</name>
    <dbReference type="NCBI Taxonomy" id="1423734"/>
    <lineage>
        <taxon>Bacteria</taxon>
        <taxon>Bacillati</taxon>
        <taxon>Bacillota</taxon>
        <taxon>Bacilli</taxon>
        <taxon>Lactobacillales</taxon>
        <taxon>Lactobacillaceae</taxon>
        <taxon>Agrilactobacillus</taxon>
    </lineage>
</organism>
<feature type="modified residue" description="4-aspartylphosphate" evidence="6">
    <location>
        <position position="52"/>
    </location>
</feature>
<evidence type="ECO:0000256" key="1">
    <source>
        <dbReference type="ARBA" id="ARBA00022553"/>
    </source>
</evidence>
<dbReference type="RefSeq" id="WP_035453499.1">
    <property type="nucleotide sequence ID" value="NZ_AZGA01000078.1"/>
</dbReference>
<dbReference type="Gene3D" id="3.40.50.2300">
    <property type="match status" value="1"/>
</dbReference>
<evidence type="ECO:0000313" key="11">
    <source>
        <dbReference type="Proteomes" id="UP000051236"/>
    </source>
</evidence>
<evidence type="ECO:0000259" key="9">
    <source>
        <dbReference type="PROSITE" id="PS51755"/>
    </source>
</evidence>
<keyword evidence="3" id="KW-0805">Transcription regulation</keyword>
<dbReference type="InterPro" id="IPR001789">
    <property type="entry name" value="Sig_transdc_resp-reg_receiver"/>
</dbReference>
<dbReference type="GO" id="GO:0005829">
    <property type="term" value="C:cytosol"/>
    <property type="evidence" value="ECO:0007669"/>
    <property type="project" value="TreeGrafter"/>
</dbReference>
<dbReference type="EMBL" id="AZGA01000078">
    <property type="protein sequence ID" value="KRM31448.1"/>
    <property type="molecule type" value="Genomic_DNA"/>
</dbReference>
<evidence type="ECO:0000256" key="6">
    <source>
        <dbReference type="PROSITE-ProRule" id="PRU00169"/>
    </source>
</evidence>
<evidence type="ECO:0000256" key="5">
    <source>
        <dbReference type="ARBA" id="ARBA00023163"/>
    </source>
</evidence>
<feature type="DNA-binding region" description="OmpR/PhoB-type" evidence="7">
    <location>
        <begin position="126"/>
        <end position="224"/>
    </location>
</feature>
<dbReference type="InterPro" id="IPR039420">
    <property type="entry name" value="WalR-like"/>
</dbReference>
<dbReference type="Pfam" id="PF00072">
    <property type="entry name" value="Response_reg"/>
    <property type="match status" value="1"/>
</dbReference>
<evidence type="ECO:0000256" key="2">
    <source>
        <dbReference type="ARBA" id="ARBA00023012"/>
    </source>
</evidence>
<dbReference type="PANTHER" id="PTHR48111:SF40">
    <property type="entry name" value="PHOSPHATE REGULON TRANSCRIPTIONAL REGULATORY PROTEIN PHOB"/>
    <property type="match status" value="1"/>
</dbReference>
<dbReference type="AlphaFoldDB" id="X0PT10"/>
<accession>X0PT10</accession>
<evidence type="ECO:0000313" key="10">
    <source>
        <dbReference type="EMBL" id="KRM31448.1"/>
    </source>
</evidence>
<dbReference type="CDD" id="cd00383">
    <property type="entry name" value="trans_reg_C"/>
    <property type="match status" value="1"/>
</dbReference>
<dbReference type="SMART" id="SM00862">
    <property type="entry name" value="Trans_reg_C"/>
    <property type="match status" value="1"/>
</dbReference>
<evidence type="ECO:0000256" key="7">
    <source>
        <dbReference type="PROSITE-ProRule" id="PRU01091"/>
    </source>
</evidence>
<dbReference type="GO" id="GO:0000156">
    <property type="term" value="F:phosphorelay response regulator activity"/>
    <property type="evidence" value="ECO:0007669"/>
    <property type="project" value="TreeGrafter"/>
</dbReference>
<dbReference type="Proteomes" id="UP000051236">
    <property type="component" value="Unassembled WGS sequence"/>
</dbReference>
<dbReference type="eggNOG" id="COG0745">
    <property type="taxonomic scope" value="Bacteria"/>
</dbReference>
<keyword evidence="2" id="KW-0902">Two-component regulatory system</keyword>
<feature type="domain" description="Response regulatory" evidence="8">
    <location>
        <begin position="3"/>
        <end position="116"/>
    </location>
</feature>
<dbReference type="InterPro" id="IPR011006">
    <property type="entry name" value="CheY-like_superfamily"/>
</dbReference>
<reference evidence="10 11" key="1">
    <citation type="journal article" date="2015" name="Genome Announc.">
        <title>Expanding the biotechnology potential of lactobacilli through comparative genomics of 213 strains and associated genera.</title>
        <authorList>
            <person name="Sun Z."/>
            <person name="Harris H.M."/>
            <person name="McCann A."/>
            <person name="Guo C."/>
            <person name="Argimon S."/>
            <person name="Zhang W."/>
            <person name="Yang X."/>
            <person name="Jeffery I.B."/>
            <person name="Cooney J.C."/>
            <person name="Kagawa T.F."/>
            <person name="Liu W."/>
            <person name="Song Y."/>
            <person name="Salvetti E."/>
            <person name="Wrobel A."/>
            <person name="Rasinkangas P."/>
            <person name="Parkhill J."/>
            <person name="Rea M.C."/>
            <person name="O'Sullivan O."/>
            <person name="Ritari J."/>
            <person name="Douillard F.P."/>
            <person name="Paul Ross R."/>
            <person name="Yang R."/>
            <person name="Briner A.E."/>
            <person name="Felis G.E."/>
            <person name="de Vos W.M."/>
            <person name="Barrangou R."/>
            <person name="Klaenhammer T.R."/>
            <person name="Caufield P.W."/>
            <person name="Cui Y."/>
            <person name="Zhang H."/>
            <person name="O'Toole P.W."/>
        </authorList>
    </citation>
    <scope>NUCLEOTIDE SEQUENCE [LARGE SCALE GENOMIC DNA]</scope>
    <source>
        <strain evidence="10 11">DSM 18527</strain>
    </source>
</reference>
<dbReference type="OrthoDB" id="9790442at2"/>
<keyword evidence="4 7" id="KW-0238">DNA-binding</keyword>
<dbReference type="InterPro" id="IPR001867">
    <property type="entry name" value="OmpR/PhoB-type_DNA-bd"/>
</dbReference>
<evidence type="ECO:0000259" key="8">
    <source>
        <dbReference type="PROSITE" id="PS50110"/>
    </source>
</evidence>
<dbReference type="InterPro" id="IPR036388">
    <property type="entry name" value="WH-like_DNA-bd_sf"/>
</dbReference>
<dbReference type="InterPro" id="IPR016032">
    <property type="entry name" value="Sig_transdc_resp-reg_C-effctor"/>
</dbReference>